<dbReference type="EMBL" id="KI913132">
    <property type="protein sequence ID" value="ETV77541.1"/>
    <property type="molecule type" value="Genomic_DNA"/>
</dbReference>
<reference evidence="2" key="1">
    <citation type="submission" date="2013-12" db="EMBL/GenBank/DDBJ databases">
        <title>The Genome Sequence of Aphanomyces astaci APO3.</title>
        <authorList>
            <consortium name="The Broad Institute Genomics Platform"/>
            <person name="Russ C."/>
            <person name="Tyler B."/>
            <person name="van West P."/>
            <person name="Dieguez-Uribeondo J."/>
            <person name="Young S.K."/>
            <person name="Zeng Q."/>
            <person name="Gargeya S."/>
            <person name="Fitzgerald M."/>
            <person name="Abouelleil A."/>
            <person name="Alvarado L."/>
            <person name="Chapman S.B."/>
            <person name="Gainer-Dewar J."/>
            <person name="Goldberg J."/>
            <person name="Griggs A."/>
            <person name="Gujja S."/>
            <person name="Hansen M."/>
            <person name="Howarth C."/>
            <person name="Imamovic A."/>
            <person name="Ireland A."/>
            <person name="Larimer J."/>
            <person name="McCowan C."/>
            <person name="Murphy C."/>
            <person name="Pearson M."/>
            <person name="Poon T.W."/>
            <person name="Priest M."/>
            <person name="Roberts A."/>
            <person name="Saif S."/>
            <person name="Shea T."/>
            <person name="Sykes S."/>
            <person name="Wortman J."/>
            <person name="Nusbaum C."/>
            <person name="Birren B."/>
        </authorList>
    </citation>
    <scope>NUCLEOTIDE SEQUENCE [LARGE SCALE GENOMIC DNA]</scope>
    <source>
        <strain evidence="2">APO3</strain>
    </source>
</reference>
<feature type="chain" id="PRO_5004840926" evidence="1">
    <location>
        <begin position="18"/>
        <end position="202"/>
    </location>
</feature>
<protein>
    <submittedName>
        <fullName evidence="2">Uncharacterized protein</fullName>
    </submittedName>
</protein>
<accession>W4GE59</accession>
<evidence type="ECO:0000313" key="2">
    <source>
        <dbReference type="EMBL" id="ETV77541.1"/>
    </source>
</evidence>
<dbReference type="VEuPathDB" id="FungiDB:H257_08477"/>
<dbReference type="RefSeq" id="XP_009832651.1">
    <property type="nucleotide sequence ID" value="XM_009834349.1"/>
</dbReference>
<gene>
    <name evidence="2" type="ORF">H257_08477</name>
</gene>
<feature type="signal peptide" evidence="1">
    <location>
        <begin position="1"/>
        <end position="17"/>
    </location>
</feature>
<dbReference type="AlphaFoldDB" id="W4GE59"/>
<evidence type="ECO:0000256" key="1">
    <source>
        <dbReference type="SAM" id="SignalP"/>
    </source>
</evidence>
<organism evidence="2">
    <name type="scientific">Aphanomyces astaci</name>
    <name type="common">Crayfish plague agent</name>
    <dbReference type="NCBI Taxonomy" id="112090"/>
    <lineage>
        <taxon>Eukaryota</taxon>
        <taxon>Sar</taxon>
        <taxon>Stramenopiles</taxon>
        <taxon>Oomycota</taxon>
        <taxon>Saprolegniomycetes</taxon>
        <taxon>Saprolegniales</taxon>
        <taxon>Verrucalvaceae</taxon>
        <taxon>Aphanomyces</taxon>
    </lineage>
</organism>
<sequence>MGTTISLAATSLHLWLSRPIVVTLNGVNMITKLKDCRKLYLANLSHGILTRYTWETFKVIVWRNFDIKSSLIQGEYPSRMRCHRQSMHTCLPQSPRTLQSIRHQLCHVTVQETPIPPAICVVNYRFHSCITCGRLVFQLLCCRREQPYPFSRMTTAMAAPPPVFASFRTSGAFRTLVCAKWSEIDVGKLVRYTRTIMGCSIE</sequence>
<keyword evidence="1" id="KW-0732">Signal</keyword>
<name>W4GE59_APHAT</name>
<dbReference type="GeneID" id="20810473"/>
<proteinExistence type="predicted"/>